<dbReference type="Gene3D" id="6.10.140.2220">
    <property type="match status" value="1"/>
</dbReference>
<dbReference type="EnsemblProtists" id="EOD22978">
    <property type="protein sequence ID" value="EOD22978"/>
    <property type="gene ID" value="EMIHUDRAFT_195465"/>
</dbReference>
<dbReference type="STRING" id="2903.R1CJF0"/>
<evidence type="ECO:0000256" key="2">
    <source>
        <dbReference type="ARBA" id="ARBA00022723"/>
    </source>
</evidence>
<dbReference type="KEGG" id="ehx:EMIHUDRAFT_195465"/>
<keyword evidence="3" id="KW-0677">Repeat</keyword>
<dbReference type="eggNOG" id="KOG4441">
    <property type="taxonomic scope" value="Eukaryota"/>
</dbReference>
<keyword evidence="5" id="KW-0862">Zinc</keyword>
<dbReference type="InterPro" id="IPR001810">
    <property type="entry name" value="F-box_dom"/>
</dbReference>
<dbReference type="Pfam" id="PF00646">
    <property type="entry name" value="F-box"/>
    <property type="match status" value="1"/>
</dbReference>
<evidence type="ECO:0000256" key="6">
    <source>
        <dbReference type="PROSITE-ProRule" id="PRU00134"/>
    </source>
</evidence>
<dbReference type="InterPro" id="IPR015915">
    <property type="entry name" value="Kelch-typ_b-propeller"/>
</dbReference>
<evidence type="ECO:0000256" key="1">
    <source>
        <dbReference type="ARBA" id="ARBA00022441"/>
    </source>
</evidence>
<reference evidence="8" key="2">
    <citation type="submission" date="2024-10" db="UniProtKB">
        <authorList>
            <consortium name="EnsemblProtists"/>
        </authorList>
    </citation>
    <scope>IDENTIFICATION</scope>
</reference>
<dbReference type="SMART" id="SM00612">
    <property type="entry name" value="Kelch"/>
    <property type="match status" value="3"/>
</dbReference>
<keyword evidence="1" id="KW-0880">Kelch repeat</keyword>
<dbReference type="PANTHER" id="PTHR46344:SF27">
    <property type="entry name" value="KELCH REPEAT SUPERFAMILY PROTEIN"/>
    <property type="match status" value="1"/>
</dbReference>
<dbReference type="SUPFAM" id="SSF81383">
    <property type="entry name" value="F-box domain"/>
    <property type="match status" value="1"/>
</dbReference>
<dbReference type="GO" id="GO:0008270">
    <property type="term" value="F:zinc ion binding"/>
    <property type="evidence" value="ECO:0007669"/>
    <property type="project" value="UniProtKB-KW"/>
</dbReference>
<dbReference type="PANTHER" id="PTHR46344">
    <property type="entry name" value="OS02G0202900 PROTEIN"/>
    <property type="match status" value="1"/>
</dbReference>
<keyword evidence="4 6" id="KW-0863">Zinc-finger</keyword>
<evidence type="ECO:0000256" key="4">
    <source>
        <dbReference type="ARBA" id="ARBA00022771"/>
    </source>
</evidence>
<dbReference type="Pfam" id="PF01753">
    <property type="entry name" value="zf-MYND"/>
    <property type="match status" value="1"/>
</dbReference>
<evidence type="ECO:0000256" key="3">
    <source>
        <dbReference type="ARBA" id="ARBA00022737"/>
    </source>
</evidence>
<dbReference type="PaxDb" id="2903-EOD22978"/>
<feature type="domain" description="MYND-type" evidence="7">
    <location>
        <begin position="532"/>
        <end position="574"/>
    </location>
</feature>
<dbReference type="AlphaFoldDB" id="A0A0D3JHJ3"/>
<evidence type="ECO:0000256" key="5">
    <source>
        <dbReference type="ARBA" id="ARBA00022833"/>
    </source>
</evidence>
<keyword evidence="2" id="KW-0479">Metal-binding</keyword>
<dbReference type="SUPFAM" id="SSF144232">
    <property type="entry name" value="HIT/MYND zinc finger-like"/>
    <property type="match status" value="1"/>
</dbReference>
<evidence type="ECO:0000313" key="8">
    <source>
        <dbReference type="EnsemblProtists" id="EOD22978"/>
    </source>
</evidence>
<sequence length="627" mass="68865">MSALQCVPIDDKRWRPVAGGGAPLFMKRVRVRGLKKKPELNGLFGTAVEYFAATCRYGVSVEGGGAGKVSIAAANLELVGCLTQAQLGRAMMLGRVQKAGPPAQLAVPKHEPRKASVAASDGSLLGAVRAMRIEEPSLGIKALSKRLVVAGHEAGAKEVRQAIAELRRLDEQPLPLVRAAAEDISDLNDDELCVVLSYLPRTEHAALTCVSQRWRALTRNEAFIAVRRERPEMFVMAIAGSYDLWGSKRSNTMDSHARVSVLVDGKEWMQADSLPEPTDMHCAVACDEEVYVFGGTHGQSRQFMMTNPPPCACVMVYSPRRNEWRPTIGLSTKRCLPGAVACRGKVYAIGGMDTTFKKGGWAGDAKDMSHCEVYDPADPDWCAIPPMPYACNSGRCVAVGHKIYVMGGMIDVADDGHHFGAVQIYDTKRRRWSVLDQEMPIQGGQCFFDGERILVLGGVTSEERPPPRNIPVKVNFKAEVRKAHKRASSLSFLGEKSEELRPAPKKHLGWYLYLDEGRATTAATGRCPSFACAQCGAESGQGARRLQKCSVCKAAHYCSTECQKLHRKLHKPHCKPMWATHPGVIRAADDPRLNYRIATDTWEKDPERESMTDHRNAAEIVAMQLPF</sequence>
<dbReference type="RefSeq" id="XP_005775407.1">
    <property type="nucleotide sequence ID" value="XM_005775350.1"/>
</dbReference>
<dbReference type="Gene3D" id="2.120.10.80">
    <property type="entry name" value="Kelch-type beta propeller"/>
    <property type="match status" value="1"/>
</dbReference>
<dbReference type="HOGENOM" id="CLU_436442_0_0_1"/>
<dbReference type="SUPFAM" id="SSF117281">
    <property type="entry name" value="Kelch motif"/>
    <property type="match status" value="1"/>
</dbReference>
<dbReference type="Proteomes" id="UP000013827">
    <property type="component" value="Unassembled WGS sequence"/>
</dbReference>
<keyword evidence="9" id="KW-1185">Reference proteome</keyword>
<dbReference type="PROSITE" id="PS50865">
    <property type="entry name" value="ZF_MYND_2"/>
    <property type="match status" value="1"/>
</dbReference>
<organism evidence="8 9">
    <name type="scientific">Emiliania huxleyi (strain CCMP1516)</name>
    <dbReference type="NCBI Taxonomy" id="280463"/>
    <lineage>
        <taxon>Eukaryota</taxon>
        <taxon>Haptista</taxon>
        <taxon>Haptophyta</taxon>
        <taxon>Prymnesiophyceae</taxon>
        <taxon>Isochrysidales</taxon>
        <taxon>Noelaerhabdaceae</taxon>
        <taxon>Emiliania</taxon>
    </lineage>
</organism>
<dbReference type="InterPro" id="IPR036047">
    <property type="entry name" value="F-box-like_dom_sf"/>
</dbReference>
<dbReference type="InterPro" id="IPR002893">
    <property type="entry name" value="Znf_MYND"/>
</dbReference>
<evidence type="ECO:0000259" key="7">
    <source>
        <dbReference type="PROSITE" id="PS50865"/>
    </source>
</evidence>
<dbReference type="GeneID" id="17268525"/>
<accession>A0A0D3JHJ3</accession>
<name>A0A0D3JHJ3_EMIH1</name>
<reference evidence="9" key="1">
    <citation type="journal article" date="2013" name="Nature">
        <title>Pan genome of the phytoplankton Emiliania underpins its global distribution.</title>
        <authorList>
            <person name="Read B.A."/>
            <person name="Kegel J."/>
            <person name="Klute M.J."/>
            <person name="Kuo A."/>
            <person name="Lefebvre S.C."/>
            <person name="Maumus F."/>
            <person name="Mayer C."/>
            <person name="Miller J."/>
            <person name="Monier A."/>
            <person name="Salamov A."/>
            <person name="Young J."/>
            <person name="Aguilar M."/>
            <person name="Claverie J.M."/>
            <person name="Frickenhaus S."/>
            <person name="Gonzalez K."/>
            <person name="Herman E.K."/>
            <person name="Lin Y.C."/>
            <person name="Napier J."/>
            <person name="Ogata H."/>
            <person name="Sarno A.F."/>
            <person name="Shmutz J."/>
            <person name="Schroeder D."/>
            <person name="de Vargas C."/>
            <person name="Verret F."/>
            <person name="von Dassow P."/>
            <person name="Valentin K."/>
            <person name="Van de Peer Y."/>
            <person name="Wheeler G."/>
            <person name="Dacks J.B."/>
            <person name="Delwiche C.F."/>
            <person name="Dyhrman S.T."/>
            <person name="Glockner G."/>
            <person name="John U."/>
            <person name="Richards T."/>
            <person name="Worden A.Z."/>
            <person name="Zhang X."/>
            <person name="Grigoriev I.V."/>
            <person name="Allen A.E."/>
            <person name="Bidle K."/>
            <person name="Borodovsky M."/>
            <person name="Bowler C."/>
            <person name="Brownlee C."/>
            <person name="Cock J.M."/>
            <person name="Elias M."/>
            <person name="Gladyshev V.N."/>
            <person name="Groth M."/>
            <person name="Guda C."/>
            <person name="Hadaegh A."/>
            <person name="Iglesias-Rodriguez M.D."/>
            <person name="Jenkins J."/>
            <person name="Jones B.M."/>
            <person name="Lawson T."/>
            <person name="Leese F."/>
            <person name="Lindquist E."/>
            <person name="Lobanov A."/>
            <person name="Lomsadze A."/>
            <person name="Malik S.B."/>
            <person name="Marsh M.E."/>
            <person name="Mackinder L."/>
            <person name="Mock T."/>
            <person name="Mueller-Roeber B."/>
            <person name="Pagarete A."/>
            <person name="Parker M."/>
            <person name="Probert I."/>
            <person name="Quesneville H."/>
            <person name="Raines C."/>
            <person name="Rensing S.A."/>
            <person name="Riano-Pachon D.M."/>
            <person name="Richier S."/>
            <person name="Rokitta S."/>
            <person name="Shiraiwa Y."/>
            <person name="Soanes D.M."/>
            <person name="van der Giezen M."/>
            <person name="Wahlund T.M."/>
            <person name="Williams B."/>
            <person name="Wilson W."/>
            <person name="Wolfe G."/>
            <person name="Wurch L.L."/>
        </authorList>
    </citation>
    <scope>NUCLEOTIDE SEQUENCE</scope>
</reference>
<protein>
    <recommendedName>
        <fullName evidence="7">MYND-type domain-containing protein</fullName>
    </recommendedName>
</protein>
<dbReference type="InterPro" id="IPR006652">
    <property type="entry name" value="Kelch_1"/>
</dbReference>
<proteinExistence type="predicted"/>
<evidence type="ECO:0000313" key="9">
    <source>
        <dbReference type="Proteomes" id="UP000013827"/>
    </source>
</evidence>
<dbReference type="Pfam" id="PF01344">
    <property type="entry name" value="Kelch_1"/>
    <property type="match status" value="3"/>
</dbReference>